<dbReference type="Proteomes" id="UP000717515">
    <property type="component" value="Unassembled WGS sequence"/>
</dbReference>
<reference evidence="15" key="1">
    <citation type="submission" date="2021-07" db="EMBL/GenBank/DDBJ databases">
        <title>Draft genome of Mortierella alpina, strain LL118, isolated from an aspen leaf litter sample.</title>
        <authorList>
            <person name="Yang S."/>
            <person name="Vinatzer B.A."/>
        </authorList>
    </citation>
    <scope>NUCLEOTIDE SEQUENCE</scope>
    <source>
        <strain evidence="15">LL118</strain>
    </source>
</reference>
<feature type="domain" description="TauD/TfdA-like" evidence="13">
    <location>
        <begin position="51"/>
        <end position="309"/>
    </location>
</feature>
<evidence type="ECO:0000256" key="11">
    <source>
        <dbReference type="SAM" id="MobiDB-lite"/>
    </source>
</evidence>
<evidence type="ECO:0000256" key="2">
    <source>
        <dbReference type="ARBA" id="ARBA00005896"/>
    </source>
</evidence>
<dbReference type="Pfam" id="PF02668">
    <property type="entry name" value="TauD"/>
    <property type="match status" value="1"/>
</dbReference>
<feature type="domain" description="Yip1" evidence="14">
    <location>
        <begin position="496"/>
        <end position="633"/>
    </location>
</feature>
<dbReference type="PANTHER" id="PTHR30468:SF1">
    <property type="entry name" value="ALPHA-KETOGLUTARATE-DEPENDENT SULFONATE DIOXYGENASE"/>
    <property type="match status" value="1"/>
</dbReference>
<evidence type="ECO:0000259" key="13">
    <source>
        <dbReference type="Pfam" id="PF02668"/>
    </source>
</evidence>
<feature type="compositionally biased region" description="Polar residues" evidence="11">
    <location>
        <begin position="381"/>
        <end position="399"/>
    </location>
</feature>
<dbReference type="GO" id="GO:0005737">
    <property type="term" value="C:cytoplasm"/>
    <property type="evidence" value="ECO:0007669"/>
    <property type="project" value="TreeGrafter"/>
</dbReference>
<dbReference type="InterPro" id="IPR006977">
    <property type="entry name" value="Yip1_dom"/>
</dbReference>
<dbReference type="GO" id="GO:0016706">
    <property type="term" value="F:2-oxoglutarate-dependent dioxygenase activity"/>
    <property type="evidence" value="ECO:0007669"/>
    <property type="project" value="TreeGrafter"/>
</dbReference>
<feature type="region of interest" description="Disordered" evidence="11">
    <location>
        <begin position="381"/>
        <end position="445"/>
    </location>
</feature>
<comment type="caution">
    <text evidence="15">The sequence shown here is derived from an EMBL/GenBank/DDBJ whole genome shotgun (WGS) entry which is preliminary data.</text>
</comment>
<comment type="subcellular location">
    <subcellularLocation>
        <location evidence="1">Membrane</location>
        <topology evidence="1">Multi-pass membrane protein</topology>
    </subcellularLocation>
</comment>
<keyword evidence="9" id="KW-0408">Iron</keyword>
<name>A0A9P8D0V8_MORAP</name>
<evidence type="ECO:0000256" key="3">
    <source>
        <dbReference type="ARBA" id="ARBA00010596"/>
    </source>
</evidence>
<proteinExistence type="inferred from homology"/>
<evidence type="ECO:0008006" key="17">
    <source>
        <dbReference type="Google" id="ProtNLM"/>
    </source>
</evidence>
<sequence length="637" mass="70104">MSPTLSEKIILSGDDRDASLADRNTHATRIAGKGADPEKKALFASVTKRIDYTPKIGTELHGIKLSQLTEQQSEELAALISERGVVFFRDQEDLNHDEHVKLGKRWGPLHVHPLVPHNQENPEVIVLDSRFTPPNRYNTNNSWHSDVSFEPAPSSYSILKFDEIPEAGGDTVWSNGYQVYDDLSQPIKTFLEGLTATHTSDIFRIIQADTGRKTFGKLNDTDHPVVRTNPVTGWKAIFTNSTFTREINGVSPAESKWILEYLNDLVAKRLDYQVRFHWEKHSVAIWDNRSTFHTGVPDFKPYLRRGLRVTVSGEKPFYDGESGTQAKAWEATANAIVAKQEAAIKLAASDADATAMSHNSVEPDDFLSPAAPSYVEASYSDTYDNPFETNIPQRANSPSIEPDDVPLPGQKPLTPVKSPLPKVSGTIGSSSNAASSNSSSGVTSGNIGSSTGLGVGQAMMGGDIDTLDEPVSETLLRDLRNVGSKLQQVLYPKGRKDILKDWDLWGPLLMCLTLSIVLSTRAQADQKITVFTWIFIIVWLGSAVVTVNAKLLGGRVSFFQSVCVIGYCLFPLVLVSVATIVVPSIYIRLPLCGIAFAWATWASIGFLSDSNLANRRALGVYPLFLFYFIIAWMILIS</sequence>
<keyword evidence="8" id="KW-0560">Oxidoreductase</keyword>
<feature type="transmembrane region" description="Helical" evidence="12">
    <location>
        <begin position="589"/>
        <end position="607"/>
    </location>
</feature>
<evidence type="ECO:0000256" key="1">
    <source>
        <dbReference type="ARBA" id="ARBA00004141"/>
    </source>
</evidence>
<dbReference type="Gene3D" id="3.60.130.10">
    <property type="entry name" value="Clavaminate synthase-like"/>
    <property type="match status" value="1"/>
</dbReference>
<keyword evidence="10 12" id="KW-0472">Membrane</keyword>
<keyword evidence="5" id="KW-0479">Metal-binding</keyword>
<dbReference type="GO" id="GO:0046872">
    <property type="term" value="F:metal ion binding"/>
    <property type="evidence" value="ECO:0007669"/>
    <property type="project" value="UniProtKB-KW"/>
</dbReference>
<dbReference type="InterPro" id="IPR051323">
    <property type="entry name" value="AtsK-like"/>
</dbReference>
<comment type="similarity">
    <text evidence="2">Belongs to the TfdA dioxygenase family.</text>
</comment>
<evidence type="ECO:0000259" key="14">
    <source>
        <dbReference type="Pfam" id="PF04893"/>
    </source>
</evidence>
<dbReference type="SUPFAM" id="SSF51197">
    <property type="entry name" value="Clavaminate synthase-like"/>
    <property type="match status" value="1"/>
</dbReference>
<gene>
    <name evidence="15" type="ORF">KVV02_005656</name>
</gene>
<evidence type="ECO:0000256" key="4">
    <source>
        <dbReference type="ARBA" id="ARBA00022692"/>
    </source>
</evidence>
<feature type="transmembrane region" description="Helical" evidence="12">
    <location>
        <begin position="558"/>
        <end position="582"/>
    </location>
</feature>
<evidence type="ECO:0000256" key="5">
    <source>
        <dbReference type="ARBA" id="ARBA00022723"/>
    </source>
</evidence>
<keyword evidence="4 12" id="KW-0812">Transmembrane</keyword>
<accession>A0A9P8D0V8</accession>
<dbReference type="PANTHER" id="PTHR30468">
    <property type="entry name" value="ALPHA-KETOGLUTARATE-DEPENDENT SULFONATE DIOXYGENASE"/>
    <property type="match status" value="1"/>
</dbReference>
<dbReference type="Pfam" id="PF04893">
    <property type="entry name" value="Yip1"/>
    <property type="match status" value="1"/>
</dbReference>
<keyword evidence="7 12" id="KW-1133">Transmembrane helix</keyword>
<evidence type="ECO:0000313" key="16">
    <source>
        <dbReference type="Proteomes" id="UP000717515"/>
    </source>
</evidence>
<protein>
    <recommendedName>
        <fullName evidence="17">Protein YIP</fullName>
    </recommendedName>
</protein>
<dbReference type="InterPro" id="IPR042098">
    <property type="entry name" value="TauD-like_sf"/>
</dbReference>
<dbReference type="GO" id="GO:0016020">
    <property type="term" value="C:membrane"/>
    <property type="evidence" value="ECO:0007669"/>
    <property type="project" value="UniProtKB-SubCell"/>
</dbReference>
<dbReference type="InterPro" id="IPR003819">
    <property type="entry name" value="TauD/TfdA-like"/>
</dbReference>
<evidence type="ECO:0000313" key="15">
    <source>
        <dbReference type="EMBL" id="KAG9326151.1"/>
    </source>
</evidence>
<evidence type="ECO:0000256" key="10">
    <source>
        <dbReference type="ARBA" id="ARBA00023136"/>
    </source>
</evidence>
<organism evidence="15 16">
    <name type="scientific">Mortierella alpina</name>
    <name type="common">Oleaginous fungus</name>
    <name type="synonym">Mortierella renispora</name>
    <dbReference type="NCBI Taxonomy" id="64518"/>
    <lineage>
        <taxon>Eukaryota</taxon>
        <taxon>Fungi</taxon>
        <taxon>Fungi incertae sedis</taxon>
        <taxon>Mucoromycota</taxon>
        <taxon>Mortierellomycotina</taxon>
        <taxon>Mortierellomycetes</taxon>
        <taxon>Mortierellales</taxon>
        <taxon>Mortierellaceae</taxon>
        <taxon>Mortierella</taxon>
    </lineage>
</organism>
<evidence type="ECO:0000256" key="9">
    <source>
        <dbReference type="ARBA" id="ARBA00023004"/>
    </source>
</evidence>
<feature type="compositionally biased region" description="Low complexity" evidence="11">
    <location>
        <begin position="424"/>
        <end position="445"/>
    </location>
</feature>
<dbReference type="AlphaFoldDB" id="A0A9P8D0V8"/>
<dbReference type="EMBL" id="JAIFTL010000025">
    <property type="protein sequence ID" value="KAG9326151.1"/>
    <property type="molecule type" value="Genomic_DNA"/>
</dbReference>
<evidence type="ECO:0000256" key="12">
    <source>
        <dbReference type="SAM" id="Phobius"/>
    </source>
</evidence>
<comment type="similarity">
    <text evidence="3">Belongs to the YIP1 family.</text>
</comment>
<feature type="transmembrane region" description="Helical" evidence="12">
    <location>
        <begin position="619"/>
        <end position="636"/>
    </location>
</feature>
<evidence type="ECO:0000256" key="8">
    <source>
        <dbReference type="ARBA" id="ARBA00023002"/>
    </source>
</evidence>
<feature type="transmembrane region" description="Helical" evidence="12">
    <location>
        <begin position="530"/>
        <end position="552"/>
    </location>
</feature>
<evidence type="ECO:0000256" key="6">
    <source>
        <dbReference type="ARBA" id="ARBA00022964"/>
    </source>
</evidence>
<evidence type="ECO:0000256" key="7">
    <source>
        <dbReference type="ARBA" id="ARBA00022989"/>
    </source>
</evidence>
<keyword evidence="6" id="KW-0223">Dioxygenase</keyword>